<evidence type="ECO:0000313" key="1">
    <source>
        <dbReference type="EMBL" id="KAG0418483.1"/>
    </source>
</evidence>
<accession>A0AC60PEV5</accession>
<evidence type="ECO:0000313" key="2">
    <source>
        <dbReference type="Proteomes" id="UP000805193"/>
    </source>
</evidence>
<sequence length="658" mass="71151">MAEAALASSQCMLAGGRVEKQLRPFCCHSCLLVVVARQQQRSRPPHHLSSSSSSPSCLSETAASLRLHLDCETTTAKSATPGSGSGGNRAAPPPSCRALQGAEMADSPLADIKPGSPTQLQKVSSMQGGSMNRTTPPLGAVVNATTVPLAPGGCPSNPPGLAVVRSLSPPSDSNPGSSCTGVSSSTANNGTTANGPVLAAAVASPAGTSPLTSSADGAPTAGSLLLGARQLNKVKRFLTTLQQFGSDVAPDVGERVHALILGLVSSTITIEDFHQSIQEITNYPLRPFVVPFLKSHLPLLQTEVLHYARAAKQTPSQYLRQHEQQLLLLLDPVPGTSEPPPFGDIFFQPEAAHRDLKRRTSSANLDSPTTRLSPASTAAHTFRFDDVPAVPLFRDRFDRFDRFDRDSSDRFYRPSCYGMLHRDYPEDRDMEDEWKNINTMLNCILGMVEKTKRALAILQHRSQTERHEFPSPVWPGSGRRHMDDLDLKKRDLMTSHHHYKAASAEMDRVSEVRRRAEEAVHEVKRQAVAELQKAVSAAESKASELVAAERTKMERLIGEARRQAAEEALAAVNHQEDSTEHCWNCGRKASETCSGCNVARYCGAFCQHKDWENHHRVCGQQPSSSPSSSSCVLAAGKRSPSPPSAARRAEAKADVARH</sequence>
<gene>
    <name evidence="1" type="ORF">HPB47_004831</name>
</gene>
<organism evidence="1 2">
    <name type="scientific">Ixodes persulcatus</name>
    <name type="common">Taiga tick</name>
    <dbReference type="NCBI Taxonomy" id="34615"/>
    <lineage>
        <taxon>Eukaryota</taxon>
        <taxon>Metazoa</taxon>
        <taxon>Ecdysozoa</taxon>
        <taxon>Arthropoda</taxon>
        <taxon>Chelicerata</taxon>
        <taxon>Arachnida</taxon>
        <taxon>Acari</taxon>
        <taxon>Parasitiformes</taxon>
        <taxon>Ixodida</taxon>
        <taxon>Ixodoidea</taxon>
        <taxon>Ixodidae</taxon>
        <taxon>Ixodinae</taxon>
        <taxon>Ixodes</taxon>
    </lineage>
</organism>
<dbReference type="Proteomes" id="UP000805193">
    <property type="component" value="Unassembled WGS sequence"/>
</dbReference>
<dbReference type="EMBL" id="JABSTQ010010735">
    <property type="protein sequence ID" value="KAG0418483.1"/>
    <property type="molecule type" value="Genomic_DNA"/>
</dbReference>
<reference evidence="1 2" key="1">
    <citation type="journal article" date="2020" name="Cell">
        <title>Large-Scale Comparative Analyses of Tick Genomes Elucidate Their Genetic Diversity and Vector Capacities.</title>
        <authorList>
            <consortium name="Tick Genome and Microbiome Consortium (TIGMIC)"/>
            <person name="Jia N."/>
            <person name="Wang J."/>
            <person name="Shi W."/>
            <person name="Du L."/>
            <person name="Sun Y."/>
            <person name="Zhan W."/>
            <person name="Jiang J.F."/>
            <person name="Wang Q."/>
            <person name="Zhang B."/>
            <person name="Ji P."/>
            <person name="Bell-Sakyi L."/>
            <person name="Cui X.M."/>
            <person name="Yuan T.T."/>
            <person name="Jiang B.G."/>
            <person name="Yang W.F."/>
            <person name="Lam T.T."/>
            <person name="Chang Q.C."/>
            <person name="Ding S.J."/>
            <person name="Wang X.J."/>
            <person name="Zhu J.G."/>
            <person name="Ruan X.D."/>
            <person name="Zhao L."/>
            <person name="Wei J.T."/>
            <person name="Ye R.Z."/>
            <person name="Que T.C."/>
            <person name="Du C.H."/>
            <person name="Zhou Y.H."/>
            <person name="Cheng J.X."/>
            <person name="Dai P.F."/>
            <person name="Guo W.B."/>
            <person name="Han X.H."/>
            <person name="Huang E.J."/>
            <person name="Li L.F."/>
            <person name="Wei W."/>
            <person name="Gao Y.C."/>
            <person name="Liu J.Z."/>
            <person name="Shao H.Z."/>
            <person name="Wang X."/>
            <person name="Wang C.C."/>
            <person name="Yang T.C."/>
            <person name="Huo Q.B."/>
            <person name="Li W."/>
            <person name="Chen H.Y."/>
            <person name="Chen S.E."/>
            <person name="Zhou L.G."/>
            <person name="Ni X.B."/>
            <person name="Tian J.H."/>
            <person name="Sheng Y."/>
            <person name="Liu T."/>
            <person name="Pan Y.S."/>
            <person name="Xia L.Y."/>
            <person name="Li J."/>
            <person name="Zhao F."/>
            <person name="Cao W.C."/>
        </authorList>
    </citation>
    <scope>NUCLEOTIDE SEQUENCE [LARGE SCALE GENOMIC DNA]</scope>
    <source>
        <strain evidence="1">Iper-2018</strain>
    </source>
</reference>
<keyword evidence="2" id="KW-1185">Reference proteome</keyword>
<protein>
    <submittedName>
        <fullName evidence="1">Uncharacterized protein</fullName>
    </submittedName>
</protein>
<comment type="caution">
    <text evidence="1">The sequence shown here is derived from an EMBL/GenBank/DDBJ whole genome shotgun (WGS) entry which is preliminary data.</text>
</comment>
<proteinExistence type="predicted"/>
<name>A0AC60PEV5_IXOPE</name>